<keyword evidence="5" id="KW-0808">Transferase</keyword>
<dbReference type="SUPFAM" id="SSF53335">
    <property type="entry name" value="S-adenosyl-L-methionine-dependent methyltransferases"/>
    <property type="match status" value="1"/>
</dbReference>
<feature type="domain" description="Riboflavin kinase" evidence="9">
    <location>
        <begin position="267"/>
        <end position="407"/>
    </location>
</feature>
<dbReference type="EC" id="2.7.1.26" evidence="2"/>
<dbReference type="Gene3D" id="3.40.50.150">
    <property type="entry name" value="Vaccinia Virus protein VP39"/>
    <property type="match status" value="1"/>
</dbReference>
<feature type="compositionally biased region" description="Low complexity" evidence="8">
    <location>
        <begin position="1"/>
        <end position="13"/>
    </location>
</feature>
<dbReference type="PANTHER" id="PTHR22749:SF6">
    <property type="entry name" value="RIBOFLAVIN KINASE"/>
    <property type="match status" value="1"/>
</dbReference>
<evidence type="ECO:0000259" key="9">
    <source>
        <dbReference type="SMART" id="SM00904"/>
    </source>
</evidence>
<dbReference type="AlphaFoldDB" id="A0A2P6VLX1"/>
<evidence type="ECO:0000256" key="8">
    <source>
        <dbReference type="SAM" id="MobiDB-lite"/>
    </source>
</evidence>
<comment type="pathway">
    <text evidence="1">Cofactor biosynthesis; FMN biosynthesis; FMN from riboflavin (ATP route): step 1/1.</text>
</comment>
<dbReference type="Pfam" id="PF13489">
    <property type="entry name" value="Methyltransf_23"/>
    <property type="match status" value="1"/>
</dbReference>
<dbReference type="InterPro" id="IPR015865">
    <property type="entry name" value="Riboflavin_kinase_bac/euk"/>
</dbReference>
<gene>
    <name evidence="10" type="ORF">C2E20_2029</name>
</gene>
<accession>A0A2P6VLX1</accession>
<dbReference type="GO" id="GO:0009231">
    <property type="term" value="P:riboflavin biosynthetic process"/>
    <property type="evidence" value="ECO:0007669"/>
    <property type="project" value="InterPro"/>
</dbReference>
<evidence type="ECO:0000256" key="5">
    <source>
        <dbReference type="ARBA" id="ARBA00022679"/>
    </source>
</evidence>
<evidence type="ECO:0000256" key="4">
    <source>
        <dbReference type="ARBA" id="ARBA00022643"/>
    </source>
</evidence>
<dbReference type="Pfam" id="PF01687">
    <property type="entry name" value="Flavokinase"/>
    <property type="match status" value="1"/>
</dbReference>
<keyword evidence="6" id="KW-0547">Nucleotide-binding</keyword>
<dbReference type="InterPro" id="IPR023465">
    <property type="entry name" value="Riboflavin_kinase_dom_sf"/>
</dbReference>
<dbReference type="UniPathway" id="UPA00276">
    <property type="reaction ID" value="UER00406"/>
</dbReference>
<evidence type="ECO:0000256" key="1">
    <source>
        <dbReference type="ARBA" id="ARBA00005201"/>
    </source>
</evidence>
<evidence type="ECO:0000256" key="7">
    <source>
        <dbReference type="ARBA" id="ARBA00022840"/>
    </source>
</evidence>
<dbReference type="Proteomes" id="UP000239649">
    <property type="component" value="Unassembled WGS sequence"/>
</dbReference>
<sequence>MRALAASSRRALAPTALQRLQPRRQASRAMPPPATATAGGAPQQPATPAARPSERQQHAAYQAAFFNEQHVKELRASITPDVEARLARVAASIPGLSAETRVLDAGAGEGALIPHLQARGVRDVLAVDVSPAMLAALQRRAGQPSSLGNDACVRTWLGDVADLPGYQGPFDVAIFNAVFGNLLDAHATLASTCFVLRPGSYVVISHPLGRPWHESLRAKQPQLVPNELPQREALELLIHDLPLQLVSLADEPDFYMALLQVPKGYAHPAAPLRLAGNVTTGFGRGSKQLGVPTANLPPAPLAEQLAQLPAGVYFGWAQLNADVSWPEADRQVHPMVMNIGRRPTFGDAQPELSVEAHIMHKYSQDFYGQPLRLLVLGFIRPEMRFSGLQELLARINADVGVARSQLGTPRWQPYREQLAAEAPPSA</sequence>
<name>A0A2P6VLX1_9CHLO</name>
<dbReference type="CDD" id="cd02440">
    <property type="entry name" value="AdoMet_MTases"/>
    <property type="match status" value="1"/>
</dbReference>
<comment type="caution">
    <text evidence="10">The sequence shown here is derived from an EMBL/GenBank/DDBJ whole genome shotgun (WGS) entry which is preliminary data.</text>
</comment>
<dbReference type="SUPFAM" id="SSF82114">
    <property type="entry name" value="Riboflavin kinase-like"/>
    <property type="match status" value="1"/>
</dbReference>
<dbReference type="InterPro" id="IPR023468">
    <property type="entry name" value="Riboflavin_kinase"/>
</dbReference>
<feature type="region of interest" description="Disordered" evidence="8">
    <location>
        <begin position="1"/>
        <end position="58"/>
    </location>
</feature>
<dbReference type="InterPro" id="IPR029063">
    <property type="entry name" value="SAM-dependent_MTases_sf"/>
</dbReference>
<evidence type="ECO:0000313" key="11">
    <source>
        <dbReference type="Proteomes" id="UP000239649"/>
    </source>
</evidence>
<dbReference type="GO" id="GO:0008531">
    <property type="term" value="F:riboflavin kinase activity"/>
    <property type="evidence" value="ECO:0007669"/>
    <property type="project" value="UniProtKB-EC"/>
</dbReference>
<evidence type="ECO:0000256" key="3">
    <source>
        <dbReference type="ARBA" id="ARBA00022630"/>
    </source>
</evidence>
<dbReference type="STRING" id="554055.A0A2P6VLX1"/>
<dbReference type="EMBL" id="LHPF02000003">
    <property type="protein sequence ID" value="PSC75106.1"/>
    <property type="molecule type" value="Genomic_DNA"/>
</dbReference>
<protein>
    <recommendedName>
        <fullName evidence="2">riboflavin kinase</fullName>
        <ecNumber evidence="2">2.7.1.26</ecNumber>
    </recommendedName>
</protein>
<keyword evidence="11" id="KW-1185">Reference proteome</keyword>
<dbReference type="OrthoDB" id="509668at2759"/>
<keyword evidence="4" id="KW-0288">FMN</keyword>
<dbReference type="Gene3D" id="2.40.30.30">
    <property type="entry name" value="Riboflavin kinase-like"/>
    <property type="match status" value="1"/>
</dbReference>
<dbReference type="GO" id="GO:0009398">
    <property type="term" value="P:FMN biosynthetic process"/>
    <property type="evidence" value="ECO:0007669"/>
    <property type="project" value="UniProtKB-UniPathway"/>
</dbReference>
<reference evidence="10 11" key="1">
    <citation type="journal article" date="2018" name="Plant J.">
        <title>Genome sequences of Chlorella sorokiniana UTEX 1602 and Micractinium conductrix SAG 241.80: implications to maltose excretion by a green alga.</title>
        <authorList>
            <person name="Arriola M.B."/>
            <person name="Velmurugan N."/>
            <person name="Zhang Y."/>
            <person name="Plunkett M.H."/>
            <person name="Hondzo H."/>
            <person name="Barney B.M."/>
        </authorList>
    </citation>
    <scope>NUCLEOTIDE SEQUENCE [LARGE SCALE GENOMIC DNA]</scope>
    <source>
        <strain evidence="10 11">SAG 241.80</strain>
    </source>
</reference>
<evidence type="ECO:0000313" key="10">
    <source>
        <dbReference type="EMBL" id="PSC75106.1"/>
    </source>
</evidence>
<proteinExistence type="predicted"/>
<keyword evidence="7" id="KW-0067">ATP-binding</keyword>
<evidence type="ECO:0000256" key="2">
    <source>
        <dbReference type="ARBA" id="ARBA00012105"/>
    </source>
</evidence>
<dbReference type="GO" id="GO:0005524">
    <property type="term" value="F:ATP binding"/>
    <property type="evidence" value="ECO:0007669"/>
    <property type="project" value="UniProtKB-KW"/>
</dbReference>
<keyword evidence="10" id="KW-0418">Kinase</keyword>
<dbReference type="PANTHER" id="PTHR22749">
    <property type="entry name" value="RIBOFLAVIN KINASE/FMN ADENYLYLTRANSFERASE"/>
    <property type="match status" value="1"/>
</dbReference>
<evidence type="ECO:0000256" key="6">
    <source>
        <dbReference type="ARBA" id="ARBA00022741"/>
    </source>
</evidence>
<organism evidence="10 11">
    <name type="scientific">Micractinium conductrix</name>
    <dbReference type="NCBI Taxonomy" id="554055"/>
    <lineage>
        <taxon>Eukaryota</taxon>
        <taxon>Viridiplantae</taxon>
        <taxon>Chlorophyta</taxon>
        <taxon>core chlorophytes</taxon>
        <taxon>Trebouxiophyceae</taxon>
        <taxon>Chlorellales</taxon>
        <taxon>Chlorellaceae</taxon>
        <taxon>Chlorella clade</taxon>
        <taxon>Micractinium</taxon>
    </lineage>
</organism>
<dbReference type="SMART" id="SM00904">
    <property type="entry name" value="Flavokinase"/>
    <property type="match status" value="1"/>
</dbReference>
<keyword evidence="3" id="KW-0285">Flavoprotein</keyword>
<feature type="compositionally biased region" description="Low complexity" evidence="8">
    <location>
        <begin position="35"/>
        <end position="51"/>
    </location>
</feature>